<feature type="domain" description="Cyclic nucleotide-binding" evidence="1">
    <location>
        <begin position="11"/>
        <end position="131"/>
    </location>
</feature>
<comment type="caution">
    <text evidence="2">The sequence shown here is derived from an EMBL/GenBank/DDBJ whole genome shotgun (WGS) entry which is preliminary data.</text>
</comment>
<protein>
    <recommendedName>
        <fullName evidence="1">Cyclic nucleotide-binding domain-containing protein</fullName>
    </recommendedName>
</protein>
<proteinExistence type="predicted"/>
<dbReference type="InterPro" id="IPR029016">
    <property type="entry name" value="GAF-like_dom_sf"/>
</dbReference>
<accession>A0A2H0NC81</accession>
<dbReference type="SUPFAM" id="SSF55781">
    <property type="entry name" value="GAF domain-like"/>
    <property type="match status" value="1"/>
</dbReference>
<dbReference type="InterPro" id="IPR018490">
    <property type="entry name" value="cNMP-bd_dom_sf"/>
</dbReference>
<dbReference type="Gene3D" id="3.30.450.40">
    <property type="match status" value="1"/>
</dbReference>
<dbReference type="InterPro" id="IPR014710">
    <property type="entry name" value="RmlC-like_jellyroll"/>
</dbReference>
<dbReference type="SUPFAM" id="SSF51206">
    <property type="entry name" value="cAMP-binding domain-like"/>
    <property type="match status" value="1"/>
</dbReference>
<dbReference type="InterPro" id="IPR000595">
    <property type="entry name" value="cNMP-bd_dom"/>
</dbReference>
<dbReference type="Pfam" id="PF01590">
    <property type="entry name" value="GAF"/>
    <property type="match status" value="1"/>
</dbReference>
<dbReference type="AlphaFoldDB" id="A0A2H0NC81"/>
<dbReference type="Gene3D" id="2.60.120.10">
    <property type="entry name" value="Jelly Rolls"/>
    <property type="match status" value="1"/>
</dbReference>
<evidence type="ECO:0000313" key="3">
    <source>
        <dbReference type="Proteomes" id="UP000230564"/>
    </source>
</evidence>
<evidence type="ECO:0000313" key="2">
    <source>
        <dbReference type="EMBL" id="PIR06508.1"/>
    </source>
</evidence>
<evidence type="ECO:0000259" key="1">
    <source>
        <dbReference type="PROSITE" id="PS50042"/>
    </source>
</evidence>
<dbReference type="EMBL" id="PCWQ01000012">
    <property type="protein sequence ID" value="PIR06508.1"/>
    <property type="molecule type" value="Genomic_DNA"/>
</dbReference>
<sequence length="318" mass="36672">MARFILEDVPLFQELNKKEVAFISQFLIEKKYSQFEKIFTKNTTRDKIIIITEGQVVLRSNFNNREIIALFKEGNFLGELTFLQKHSKHRYHLEASSMIVKTLELSIYNWHSIIKRQPPLANKIYQNIGLALDDRLYHANNKLAALFATGKIIGSYQKLDEIAKEILKILLQIIPSNKALLATFSSDTQKMYVHQAVGYNKIKHHTSYDVSKDNLLKNLLTQPKTTIVTKENFKIEYALLPYISDSLIITPIKVQDKIIGFIMLADKMNRRHFSTNNKILLEAIANQTAPAIQQINLKKLASAEAEIKEKYIDPFAQY</sequence>
<organism evidence="2 3">
    <name type="scientific">Candidatus Komeilibacteria bacterium CG11_big_fil_rev_8_21_14_0_20_36_20</name>
    <dbReference type="NCBI Taxonomy" id="1974477"/>
    <lineage>
        <taxon>Bacteria</taxon>
        <taxon>Candidatus Komeiliibacteriota</taxon>
    </lineage>
</organism>
<name>A0A2H0NC81_9BACT</name>
<reference evidence="2 3" key="1">
    <citation type="submission" date="2017-09" db="EMBL/GenBank/DDBJ databases">
        <title>Depth-based differentiation of microbial function through sediment-hosted aquifers and enrichment of novel symbionts in the deep terrestrial subsurface.</title>
        <authorList>
            <person name="Probst A.J."/>
            <person name="Ladd B."/>
            <person name="Jarett J.K."/>
            <person name="Geller-Mcgrath D.E."/>
            <person name="Sieber C.M."/>
            <person name="Emerson J.B."/>
            <person name="Anantharaman K."/>
            <person name="Thomas B.C."/>
            <person name="Malmstrom R."/>
            <person name="Stieglmeier M."/>
            <person name="Klingl A."/>
            <person name="Woyke T."/>
            <person name="Ryan C.M."/>
            <person name="Banfield J.F."/>
        </authorList>
    </citation>
    <scope>NUCLEOTIDE SEQUENCE [LARGE SCALE GENOMIC DNA]</scope>
    <source>
        <strain evidence="2">CG11_big_fil_rev_8_21_14_0_20_36_20</strain>
    </source>
</reference>
<dbReference type="PROSITE" id="PS50042">
    <property type="entry name" value="CNMP_BINDING_3"/>
    <property type="match status" value="1"/>
</dbReference>
<gene>
    <name evidence="2" type="ORF">COV55_03125</name>
</gene>
<dbReference type="Pfam" id="PF00027">
    <property type="entry name" value="cNMP_binding"/>
    <property type="match status" value="1"/>
</dbReference>
<dbReference type="InterPro" id="IPR003018">
    <property type="entry name" value="GAF"/>
</dbReference>
<dbReference type="Proteomes" id="UP000230564">
    <property type="component" value="Unassembled WGS sequence"/>
</dbReference>